<dbReference type="STRING" id="29655.A0A0K9PV32"/>
<feature type="region of interest" description="Disordered" evidence="7">
    <location>
        <begin position="1"/>
        <end position="52"/>
    </location>
</feature>
<keyword evidence="8" id="KW-0812">Transmembrane</keyword>
<evidence type="ECO:0000313" key="9">
    <source>
        <dbReference type="EMBL" id="KMZ72898.1"/>
    </source>
</evidence>
<organism evidence="9 10">
    <name type="scientific">Zostera marina</name>
    <name type="common">Eelgrass</name>
    <dbReference type="NCBI Taxonomy" id="29655"/>
    <lineage>
        <taxon>Eukaryota</taxon>
        <taxon>Viridiplantae</taxon>
        <taxon>Streptophyta</taxon>
        <taxon>Embryophyta</taxon>
        <taxon>Tracheophyta</taxon>
        <taxon>Spermatophyta</taxon>
        <taxon>Magnoliopsida</taxon>
        <taxon>Liliopsida</taxon>
        <taxon>Zosteraceae</taxon>
        <taxon>Zostera</taxon>
    </lineage>
</organism>
<name>A0A0K9PV32_ZOSMR</name>
<dbReference type="PANTHER" id="PTHR31933:SF9">
    <property type="entry name" value="O-FUCOSYLTRANSFERASE 2"/>
    <property type="match status" value="1"/>
</dbReference>
<evidence type="ECO:0000313" key="10">
    <source>
        <dbReference type="Proteomes" id="UP000036987"/>
    </source>
</evidence>
<comment type="similarity">
    <text evidence="1">Belongs to the glycosyltransferase GT106 family.</text>
</comment>
<keyword evidence="10" id="KW-1185">Reference proteome</keyword>
<dbReference type="InterPro" id="IPR019378">
    <property type="entry name" value="GDP-Fuc_O-FucTrfase"/>
</dbReference>
<evidence type="ECO:0000256" key="2">
    <source>
        <dbReference type="ARBA" id="ARBA00022676"/>
    </source>
</evidence>
<dbReference type="Pfam" id="PF10250">
    <property type="entry name" value="O-FucT"/>
    <property type="match status" value="1"/>
</dbReference>
<dbReference type="GO" id="GO:0006004">
    <property type="term" value="P:fucose metabolic process"/>
    <property type="evidence" value="ECO:0007669"/>
    <property type="project" value="UniProtKB-KW"/>
</dbReference>
<dbReference type="PANTHER" id="PTHR31933">
    <property type="entry name" value="O-FUCOSYLTRANSFERASE 2-RELATED"/>
    <property type="match status" value="1"/>
</dbReference>
<dbReference type="GO" id="GO:0016757">
    <property type="term" value="F:glycosyltransferase activity"/>
    <property type="evidence" value="ECO:0007669"/>
    <property type="project" value="UniProtKB-KW"/>
</dbReference>
<dbReference type="EMBL" id="LFYR01000614">
    <property type="protein sequence ID" value="KMZ72898.1"/>
    <property type="molecule type" value="Genomic_DNA"/>
</dbReference>
<sequence length="356" mass="40094">MEHEGASSHSTFPEEVVGDGGENEHQRRRLSSLQSPFPSSPRSRYWQKPPSNNNNHIYTKYLAQPVSGKRKRKSTARVFVTWISVGFFLFLLFNIIWVYFDLQDGSRGSMSTLRNISFSSSSNGTGKILVLPQKVAITLKERLPKLQKYVHAPSFMCSRLLALAAHALAEGDSKHEPPDLWSEPKNVASSWIPCADKPTSKAYGKSNGYIIVTANGGINQQRVAICNAVAVTRLLNATLVIPKFQYNNVWRDRSQFGDIYQEEYFINYLKDDIQIVKELPLELQSLELAAIGSLVTDSEVMKEAKPSFFLKTILPILLKNRVVHFVGFGNRLASDPIPFDLQTSMQMQLPCFAICY</sequence>
<keyword evidence="3 9" id="KW-0808">Transferase</keyword>
<dbReference type="InterPro" id="IPR052272">
    <property type="entry name" value="GT106_glycosyltransferase"/>
</dbReference>
<keyword evidence="8" id="KW-0472">Membrane</keyword>
<keyword evidence="8" id="KW-1133">Transmembrane helix</keyword>
<dbReference type="OrthoDB" id="1868072at2759"/>
<dbReference type="AlphaFoldDB" id="A0A0K9PV32"/>
<keyword evidence="2 9" id="KW-0328">Glycosyltransferase</keyword>
<feature type="transmembrane region" description="Helical" evidence="8">
    <location>
        <begin position="79"/>
        <end position="100"/>
    </location>
</feature>
<evidence type="ECO:0000256" key="7">
    <source>
        <dbReference type="SAM" id="MobiDB-lite"/>
    </source>
</evidence>
<reference evidence="10" key="1">
    <citation type="journal article" date="2016" name="Nature">
        <title>The genome of the seagrass Zostera marina reveals angiosperm adaptation to the sea.</title>
        <authorList>
            <person name="Olsen J.L."/>
            <person name="Rouze P."/>
            <person name="Verhelst B."/>
            <person name="Lin Y.-C."/>
            <person name="Bayer T."/>
            <person name="Collen J."/>
            <person name="Dattolo E."/>
            <person name="De Paoli E."/>
            <person name="Dittami S."/>
            <person name="Maumus F."/>
            <person name="Michel G."/>
            <person name="Kersting A."/>
            <person name="Lauritano C."/>
            <person name="Lohaus R."/>
            <person name="Toepel M."/>
            <person name="Tonon T."/>
            <person name="Vanneste K."/>
            <person name="Amirebrahimi M."/>
            <person name="Brakel J."/>
            <person name="Bostroem C."/>
            <person name="Chovatia M."/>
            <person name="Grimwood J."/>
            <person name="Jenkins J.W."/>
            <person name="Jueterbock A."/>
            <person name="Mraz A."/>
            <person name="Stam W.T."/>
            <person name="Tice H."/>
            <person name="Bornberg-Bauer E."/>
            <person name="Green P.J."/>
            <person name="Pearson G.A."/>
            <person name="Procaccini G."/>
            <person name="Duarte C.M."/>
            <person name="Schmutz J."/>
            <person name="Reusch T.B.H."/>
            <person name="Van de Peer Y."/>
        </authorList>
    </citation>
    <scope>NUCLEOTIDE SEQUENCE [LARGE SCALE GENOMIC DNA]</scope>
    <source>
        <strain evidence="10">cv. Finnish</strain>
    </source>
</reference>
<gene>
    <name evidence="9" type="ORF">ZOSMA_158G00080</name>
</gene>
<keyword evidence="5" id="KW-0119">Carbohydrate metabolism</keyword>
<accession>A0A0K9PV32</accession>
<dbReference type="Proteomes" id="UP000036987">
    <property type="component" value="Unassembled WGS sequence"/>
</dbReference>
<evidence type="ECO:0000256" key="4">
    <source>
        <dbReference type="ARBA" id="ARBA00023253"/>
    </source>
</evidence>
<proteinExistence type="inferred from homology"/>
<evidence type="ECO:0000256" key="6">
    <source>
        <dbReference type="ARBA" id="ARBA00030350"/>
    </source>
</evidence>
<feature type="compositionally biased region" description="Low complexity" evidence="7">
    <location>
        <begin position="31"/>
        <end position="44"/>
    </location>
</feature>
<evidence type="ECO:0000256" key="5">
    <source>
        <dbReference type="ARBA" id="ARBA00023277"/>
    </source>
</evidence>
<evidence type="ECO:0000256" key="8">
    <source>
        <dbReference type="SAM" id="Phobius"/>
    </source>
</evidence>
<evidence type="ECO:0000256" key="1">
    <source>
        <dbReference type="ARBA" id="ARBA00007737"/>
    </source>
</evidence>
<evidence type="ECO:0000256" key="3">
    <source>
        <dbReference type="ARBA" id="ARBA00022679"/>
    </source>
</evidence>
<keyword evidence="4" id="KW-0294">Fucose metabolism</keyword>
<protein>
    <recommendedName>
        <fullName evidence="6">O-fucosyltransferase family protein</fullName>
    </recommendedName>
</protein>
<comment type="caution">
    <text evidence="9">The sequence shown here is derived from an EMBL/GenBank/DDBJ whole genome shotgun (WGS) entry which is preliminary data.</text>
</comment>